<gene>
    <name evidence="1" type="ORF">D4T97_009655</name>
</gene>
<keyword evidence="1" id="KW-0966">Cell projection</keyword>
<dbReference type="Pfam" id="PF12611">
    <property type="entry name" value="Flagellar_put"/>
    <property type="match status" value="1"/>
</dbReference>
<dbReference type="InterPro" id="IPR013367">
    <property type="entry name" value="Flagellar_put"/>
</dbReference>
<protein>
    <submittedName>
        <fullName evidence="1">Flagellar protein</fullName>
    </submittedName>
</protein>
<reference evidence="1" key="1">
    <citation type="submission" date="2018-12" db="EMBL/GenBank/DDBJ databases">
        <authorList>
            <person name="Sun L."/>
            <person name="Chen Z."/>
        </authorList>
    </citation>
    <scope>NUCLEOTIDE SEQUENCE [LARGE SCALE GENOMIC DNA]</scope>
    <source>
        <strain evidence="1">3-2-2</strain>
    </source>
</reference>
<keyword evidence="1" id="KW-0282">Flagellum</keyword>
<evidence type="ECO:0000313" key="1">
    <source>
        <dbReference type="EMBL" id="RST75490.1"/>
    </source>
</evidence>
<proteinExistence type="predicted"/>
<keyword evidence="1" id="KW-0969">Cilium</keyword>
<organism evidence="1 2">
    <name type="scientific">Siminovitchia acidinfaciens</name>
    <dbReference type="NCBI Taxonomy" id="2321395"/>
    <lineage>
        <taxon>Bacteria</taxon>
        <taxon>Bacillati</taxon>
        <taxon>Bacillota</taxon>
        <taxon>Bacilli</taxon>
        <taxon>Bacillales</taxon>
        <taxon>Bacillaceae</taxon>
        <taxon>Siminovitchia</taxon>
    </lineage>
</organism>
<name>A0A429Y2P4_9BACI</name>
<keyword evidence="2" id="KW-1185">Reference proteome</keyword>
<dbReference type="AlphaFoldDB" id="A0A429Y2P4"/>
<evidence type="ECO:0000313" key="2">
    <source>
        <dbReference type="Proteomes" id="UP000287156"/>
    </source>
</evidence>
<sequence length="126" mass="14093">MKNYIHPLNAHLHVNAIRNADLQKDDGQSFSNELQMAIENPGHLKISKHAKARMEQRNIDISPKKWQQIGEKITEAKVKGVKEPLVLLENAALLVSAKNSTVITMMSRDEANGQIFNNIDGTIIVN</sequence>
<dbReference type="OrthoDB" id="165650at2"/>
<dbReference type="RefSeq" id="WP_126050055.1">
    <property type="nucleotide sequence ID" value="NZ_QYTV02000003.1"/>
</dbReference>
<dbReference type="Proteomes" id="UP000287156">
    <property type="component" value="Unassembled WGS sequence"/>
</dbReference>
<accession>A0A429Y2P4</accession>
<comment type="caution">
    <text evidence="1">The sequence shown here is derived from an EMBL/GenBank/DDBJ whole genome shotgun (WGS) entry which is preliminary data.</text>
</comment>
<dbReference type="NCBIfam" id="TIGR02530">
    <property type="entry name" value="flg_new"/>
    <property type="match status" value="1"/>
</dbReference>
<dbReference type="EMBL" id="QYTV02000003">
    <property type="protein sequence ID" value="RST75490.1"/>
    <property type="molecule type" value="Genomic_DNA"/>
</dbReference>